<reference evidence="11" key="1">
    <citation type="journal article" date="2019" name="Database">
        <title>The radish genome database (RadishGD): an integrated information resource for radish genomics.</title>
        <authorList>
            <person name="Yu H.J."/>
            <person name="Baek S."/>
            <person name="Lee Y.J."/>
            <person name="Cho A."/>
            <person name="Mun J.H."/>
        </authorList>
    </citation>
    <scope>NUCLEOTIDE SEQUENCE [LARGE SCALE GENOMIC DNA]</scope>
    <source>
        <strain evidence="11">cv. WK10039</strain>
    </source>
</reference>
<dbReference type="InterPro" id="IPR044986">
    <property type="entry name" value="KIF15/KIN-12"/>
</dbReference>
<dbReference type="InterPro" id="IPR019821">
    <property type="entry name" value="Kinesin_motor_CS"/>
</dbReference>
<dbReference type="Gene3D" id="3.40.850.10">
    <property type="entry name" value="Kinesin motor domain"/>
    <property type="match status" value="1"/>
</dbReference>
<organism evidence="11 12">
    <name type="scientific">Raphanus sativus</name>
    <name type="common">Radish</name>
    <name type="synonym">Raphanus raphanistrum var. sativus</name>
    <dbReference type="NCBI Taxonomy" id="3726"/>
    <lineage>
        <taxon>Eukaryota</taxon>
        <taxon>Viridiplantae</taxon>
        <taxon>Streptophyta</taxon>
        <taxon>Embryophyta</taxon>
        <taxon>Tracheophyta</taxon>
        <taxon>Spermatophyta</taxon>
        <taxon>Magnoliopsida</taxon>
        <taxon>eudicotyledons</taxon>
        <taxon>Gunneridae</taxon>
        <taxon>Pentapetalae</taxon>
        <taxon>rosids</taxon>
        <taxon>malvids</taxon>
        <taxon>Brassicales</taxon>
        <taxon>Brassicaceae</taxon>
        <taxon>Brassiceae</taxon>
        <taxon>Raphanus</taxon>
    </lineage>
</organism>
<dbReference type="GO" id="GO:0005874">
    <property type="term" value="C:microtubule"/>
    <property type="evidence" value="ECO:0007669"/>
    <property type="project" value="UniProtKB-KW"/>
</dbReference>
<evidence type="ECO:0000256" key="5">
    <source>
        <dbReference type="ARBA" id="ARBA00023175"/>
    </source>
</evidence>
<feature type="compositionally biased region" description="Low complexity" evidence="9">
    <location>
        <begin position="18"/>
        <end position="28"/>
    </location>
</feature>
<evidence type="ECO:0000259" key="10">
    <source>
        <dbReference type="PROSITE" id="PS50067"/>
    </source>
</evidence>
<protein>
    <submittedName>
        <fullName evidence="12">Kinesin-like protein KIN-12B</fullName>
    </submittedName>
</protein>
<evidence type="ECO:0000256" key="3">
    <source>
        <dbReference type="ARBA" id="ARBA00022840"/>
    </source>
</evidence>
<comment type="similarity">
    <text evidence="6">Belongs to the TRAFAC class myosin-kinesin ATPase superfamily. Kinesin family. KIN-12 subfamily.</text>
</comment>
<dbReference type="GO" id="GO:0007112">
    <property type="term" value="P:male meiosis cytokinesis"/>
    <property type="evidence" value="ECO:0007669"/>
    <property type="project" value="UniProtKB-ARBA"/>
</dbReference>
<dbReference type="InterPro" id="IPR001752">
    <property type="entry name" value="Kinesin_motor_dom"/>
</dbReference>
<evidence type="ECO:0000256" key="1">
    <source>
        <dbReference type="ARBA" id="ARBA00022701"/>
    </source>
</evidence>
<feature type="coiled-coil region" evidence="8">
    <location>
        <begin position="1071"/>
        <end position="1133"/>
    </location>
</feature>
<keyword evidence="3 7" id="KW-0067">ATP-binding</keyword>
<dbReference type="InterPro" id="IPR027417">
    <property type="entry name" value="P-loop_NTPase"/>
</dbReference>
<dbReference type="RefSeq" id="XP_056842154.1">
    <property type="nucleotide sequence ID" value="XM_056986174.1"/>
</dbReference>
<keyword evidence="11" id="KW-1185">Reference proteome</keyword>
<keyword evidence="5 7" id="KW-0505">Motor protein</keyword>
<evidence type="ECO:0000256" key="2">
    <source>
        <dbReference type="ARBA" id="ARBA00022741"/>
    </source>
</evidence>
<dbReference type="FunFam" id="3.40.850.10:FF:000052">
    <property type="entry name" value="Kinesin-like protein KIN-12F"/>
    <property type="match status" value="1"/>
</dbReference>
<evidence type="ECO:0000256" key="6">
    <source>
        <dbReference type="ARBA" id="ARBA00034488"/>
    </source>
</evidence>
<feature type="compositionally biased region" description="Polar residues" evidence="9">
    <location>
        <begin position="712"/>
        <end position="721"/>
    </location>
</feature>
<dbReference type="KEGG" id="rsz:108835276"/>
<accession>A0A9W3BSB4</accession>
<keyword evidence="2 7" id="KW-0547">Nucleotide-binding</keyword>
<dbReference type="Pfam" id="PF00225">
    <property type="entry name" value="Kinesin"/>
    <property type="match status" value="1"/>
</dbReference>
<evidence type="ECO:0000256" key="9">
    <source>
        <dbReference type="SAM" id="MobiDB-lite"/>
    </source>
</evidence>
<feature type="region of interest" description="Disordered" evidence="9">
    <location>
        <begin position="706"/>
        <end position="736"/>
    </location>
</feature>
<reference evidence="12" key="2">
    <citation type="submission" date="2025-08" db="UniProtKB">
        <authorList>
            <consortium name="RefSeq"/>
        </authorList>
    </citation>
    <scope>IDENTIFICATION</scope>
    <source>
        <tissue evidence="12">Leaf</tissue>
    </source>
</reference>
<evidence type="ECO:0000256" key="7">
    <source>
        <dbReference type="PROSITE-ProRule" id="PRU00283"/>
    </source>
</evidence>
<dbReference type="SMART" id="SM00129">
    <property type="entry name" value="KISc"/>
    <property type="match status" value="1"/>
</dbReference>
<feature type="domain" description="Kinesin motor" evidence="10">
    <location>
        <begin position="96"/>
        <end position="431"/>
    </location>
</feature>
<dbReference type="Proteomes" id="UP000504610">
    <property type="component" value="Chromosome 5"/>
</dbReference>
<evidence type="ECO:0000313" key="12">
    <source>
        <dbReference type="RefSeq" id="XP_056842154.1"/>
    </source>
</evidence>
<dbReference type="PANTHER" id="PTHR37739">
    <property type="entry name" value="KINESIN-LIKE PROTEIN KIN-12D"/>
    <property type="match status" value="1"/>
</dbReference>
<dbReference type="InterPro" id="IPR036961">
    <property type="entry name" value="Kinesin_motor_dom_sf"/>
</dbReference>
<proteinExistence type="inferred from homology"/>
<feature type="binding site" evidence="7">
    <location>
        <begin position="170"/>
        <end position="177"/>
    </location>
    <ligand>
        <name>ATP</name>
        <dbReference type="ChEBI" id="CHEBI:30616"/>
    </ligand>
</feature>
<feature type="coiled-coil region" evidence="8">
    <location>
        <begin position="1203"/>
        <end position="1244"/>
    </location>
</feature>
<dbReference type="GO" id="GO:0055046">
    <property type="term" value="P:microgametogenesis"/>
    <property type="evidence" value="ECO:0007669"/>
    <property type="project" value="UniProtKB-ARBA"/>
</dbReference>
<keyword evidence="1" id="KW-0493">Microtubule</keyword>
<feature type="coiled-coil region" evidence="8">
    <location>
        <begin position="438"/>
        <end position="465"/>
    </location>
</feature>
<dbReference type="GO" id="GO:0080175">
    <property type="term" value="P:phragmoplast microtubule organization"/>
    <property type="evidence" value="ECO:0007669"/>
    <property type="project" value="UniProtKB-ARBA"/>
</dbReference>
<dbReference type="PROSITE" id="PS50067">
    <property type="entry name" value="KINESIN_MOTOR_2"/>
    <property type="match status" value="1"/>
</dbReference>
<gene>
    <name evidence="12" type="primary">LOC108835276</name>
</gene>
<dbReference type="OrthoDB" id="3176171at2759"/>
<keyword evidence="4 8" id="KW-0175">Coiled coil</keyword>
<dbReference type="PRINTS" id="PR00380">
    <property type="entry name" value="KINESINHEAVY"/>
</dbReference>
<evidence type="ECO:0000256" key="4">
    <source>
        <dbReference type="ARBA" id="ARBA00023054"/>
    </source>
</evidence>
<dbReference type="SUPFAM" id="SSF52540">
    <property type="entry name" value="P-loop containing nucleoside triphosphate hydrolases"/>
    <property type="match status" value="1"/>
</dbReference>
<dbReference type="GO" id="GO:0008017">
    <property type="term" value="F:microtubule binding"/>
    <property type="evidence" value="ECO:0007669"/>
    <property type="project" value="InterPro"/>
</dbReference>
<name>A0A9W3BSB4_RAPSA</name>
<dbReference type="GO" id="GO:0009524">
    <property type="term" value="C:phragmoplast"/>
    <property type="evidence" value="ECO:0007669"/>
    <property type="project" value="UniProtKB-ARBA"/>
</dbReference>
<dbReference type="GO" id="GO:0003777">
    <property type="term" value="F:microtubule motor activity"/>
    <property type="evidence" value="ECO:0007669"/>
    <property type="project" value="InterPro"/>
</dbReference>
<evidence type="ECO:0000313" key="11">
    <source>
        <dbReference type="Proteomes" id="UP000504610"/>
    </source>
</evidence>
<dbReference type="PROSITE" id="PS00411">
    <property type="entry name" value="KINESIN_MOTOR_1"/>
    <property type="match status" value="1"/>
</dbReference>
<dbReference type="GO" id="GO:0007018">
    <property type="term" value="P:microtubule-based movement"/>
    <property type="evidence" value="ECO:0007669"/>
    <property type="project" value="InterPro"/>
</dbReference>
<feature type="region of interest" description="Disordered" evidence="9">
    <location>
        <begin position="1"/>
        <end position="73"/>
    </location>
</feature>
<feature type="region of interest" description="Disordered" evidence="9">
    <location>
        <begin position="1277"/>
        <end position="1299"/>
    </location>
</feature>
<sequence length="1328" mass="147393">MKHFMMPRNAVLRDVGEPQSPNPSSSKPKSQRKTRSAKENAPPPDLNSLPPDYKSSPAKTKCPLPPRPPSANPLKRKLIAEAASENGVAGGVSDSGVKVIVRVKPPSKGEEEEMIVKKISSDALTISEHTFTFDSIADPESTQDEIFQLVGAPLVENCLAGFNSSVFAYGQTGSGKTYTMWGPANGLLEEHLSGDQRGLTPRVFEMLFARISEEQVKHADRQLSYQCRCSFLEIYNEQITDLLDPSQKNLMIREDVKSGVYVEYLTEGYVKNLKDLSQLLIKGLANRRTGATSVNAESSRSHCVFTCVVESHCKNVADGLSSFKTSRINLVDLAGSERQKSTGAAGERLKEAGNINRSLSQLGNLINILAEISQTGKQRHIPYRDSRLTFLLQESLGGNAKLAMVCAVSPSQSCRSETFSTLRFAQRAKAIQNKAVVNEVMQDDVNFLREVIRQLREELQRVKNNGNNPTNPNAAYTTSWNARRSMSLLRSFGLSHPKSLAQGDDDGDTEMEIDEEAVERLCAQIGLQSSAAAEENTQEMSRAEKIDSSLQIVALKDEDFNNSHLKSSDGQSTGNQFPEDGDVNMEDASCQTEKYESTVAETGITTIVQTLDHGSRVQSPLITNSPGSCISEINHENSPSKAENVPSCQDLVPGALVSSIASVADALDDTDHSSVNPGSPCLSIDPVNGSPLLITPTESVSPKVRNSRKISRTSSMSTASQKEIERANQVTTETVEPSSAMLNLPSALSTEKSGAFPVPTNQLAASLHRGMQILDSYRQSTAQRRSTFGFSYKALESKPSTVLSKADVGVQTYPEAVILAEENPKDVLCSKCKCIAECDAQETSDISNLQLVTVDSSEVSEKSIFQVPKAVQKLLTGSIRREMALEEFCTKQASEISQLNRLVQQYKHERECNAIIGQTREDKIVRLESLMDGVLSKDDFLDEEFASLMHEHKLLKDMYENHPEVLETRIELKRAQEELESFKNFYGEMGERGVLMEEIHDLKAQIQCYTDTSLTSSRKRGSLLKLTHTCDPNQAPQLNAIPESVDESPEEKLEQERVRWTEAESNWISLAEELRTELDTNRKLMEKQKRELDTEKRCAEELTEAMQMAMQGHARMIEQYADLEEKHIQLLARHRRIREGIDDVKKAAARAGVKGAESRFINALAAEISALKVQREKEAQYFRDENKSLQSQLRDTAEAVEAAGELLVRLKEAEEGLKIAQKRARDAEYEASEAHKQIDKLKKKKQEVGISTLNQQGQHIAESHNLIESLQASFNGDDVAKYDEPAEPSTSESDEQWREEFEPFYEKDAELAKLAEPSWFSGYDRCNI</sequence>
<dbReference type="PANTHER" id="PTHR37739:SF16">
    <property type="entry name" value="KINESIN-LIKE PROTEIN"/>
    <property type="match status" value="1"/>
</dbReference>
<evidence type="ECO:0000256" key="8">
    <source>
        <dbReference type="SAM" id="Coils"/>
    </source>
</evidence>
<dbReference type="GO" id="GO:0005524">
    <property type="term" value="F:ATP binding"/>
    <property type="evidence" value="ECO:0007669"/>
    <property type="project" value="UniProtKB-UniRule"/>
</dbReference>
<dbReference type="GeneID" id="108835276"/>